<organism evidence="12 13">
    <name type="scientific">Argiope bruennichi</name>
    <name type="common">Wasp spider</name>
    <name type="synonym">Aranea bruennichi</name>
    <dbReference type="NCBI Taxonomy" id="94029"/>
    <lineage>
        <taxon>Eukaryota</taxon>
        <taxon>Metazoa</taxon>
        <taxon>Ecdysozoa</taxon>
        <taxon>Arthropoda</taxon>
        <taxon>Chelicerata</taxon>
        <taxon>Arachnida</taxon>
        <taxon>Araneae</taxon>
        <taxon>Araneomorphae</taxon>
        <taxon>Entelegynae</taxon>
        <taxon>Araneoidea</taxon>
        <taxon>Araneidae</taxon>
        <taxon>Argiope</taxon>
    </lineage>
</organism>
<dbReference type="InterPro" id="IPR000832">
    <property type="entry name" value="GPCR_2_secretin-like"/>
</dbReference>
<dbReference type="GO" id="GO:0004930">
    <property type="term" value="F:G protein-coupled receptor activity"/>
    <property type="evidence" value="ECO:0007669"/>
    <property type="project" value="InterPro"/>
</dbReference>
<dbReference type="SMART" id="SM00409">
    <property type="entry name" value="IG"/>
    <property type="match status" value="2"/>
</dbReference>
<feature type="compositionally biased region" description="Polar residues" evidence="7">
    <location>
        <begin position="1353"/>
        <end position="1365"/>
    </location>
</feature>
<evidence type="ECO:0000256" key="8">
    <source>
        <dbReference type="SAM" id="Phobius"/>
    </source>
</evidence>
<comment type="similarity">
    <text evidence="2">Belongs to the G-protein coupled receptor 2 family. Adhesion G-protein coupled receptor (ADGR) subfamily.</text>
</comment>
<evidence type="ECO:0000256" key="4">
    <source>
        <dbReference type="ARBA" id="ARBA00022989"/>
    </source>
</evidence>
<dbReference type="InterPro" id="IPR036179">
    <property type="entry name" value="Ig-like_dom_sf"/>
</dbReference>
<dbReference type="Proteomes" id="UP000807504">
    <property type="component" value="Unassembled WGS sequence"/>
</dbReference>
<dbReference type="GO" id="GO:0005886">
    <property type="term" value="C:plasma membrane"/>
    <property type="evidence" value="ECO:0007669"/>
    <property type="project" value="TreeGrafter"/>
</dbReference>
<reference evidence="12" key="2">
    <citation type="submission" date="2020-06" db="EMBL/GenBank/DDBJ databases">
        <authorList>
            <person name="Sheffer M."/>
        </authorList>
    </citation>
    <scope>NUCLEOTIDE SEQUENCE</scope>
</reference>
<dbReference type="InterPro" id="IPR013783">
    <property type="entry name" value="Ig-like_fold"/>
</dbReference>
<evidence type="ECO:0000256" key="7">
    <source>
        <dbReference type="SAM" id="MobiDB-lite"/>
    </source>
</evidence>
<feature type="transmembrane region" description="Helical" evidence="8">
    <location>
        <begin position="916"/>
        <end position="934"/>
    </location>
</feature>
<feature type="transmembrane region" description="Helical" evidence="8">
    <location>
        <begin position="842"/>
        <end position="861"/>
    </location>
</feature>
<keyword evidence="6" id="KW-1015">Disulfide bond</keyword>
<dbReference type="InterPro" id="IPR007110">
    <property type="entry name" value="Ig-like_dom"/>
</dbReference>
<evidence type="ECO:0000259" key="11">
    <source>
        <dbReference type="PROSITE" id="PS50835"/>
    </source>
</evidence>
<accession>A0A8T0FIE0</accession>
<evidence type="ECO:0000313" key="13">
    <source>
        <dbReference type="Proteomes" id="UP000807504"/>
    </source>
</evidence>
<dbReference type="InterPro" id="IPR013098">
    <property type="entry name" value="Ig_I-set"/>
</dbReference>
<dbReference type="SUPFAM" id="SSF57184">
    <property type="entry name" value="Growth factor receptor domain"/>
    <property type="match status" value="1"/>
</dbReference>
<evidence type="ECO:0000256" key="3">
    <source>
        <dbReference type="ARBA" id="ARBA00022692"/>
    </source>
</evidence>
<feature type="domain" description="Ig-like" evidence="11">
    <location>
        <begin position="382"/>
        <end position="472"/>
    </location>
</feature>
<dbReference type="InterPro" id="IPR046338">
    <property type="entry name" value="GAIN_dom_sf"/>
</dbReference>
<dbReference type="PANTHER" id="PTHR12011">
    <property type="entry name" value="ADHESION G-PROTEIN COUPLED RECEPTOR"/>
    <property type="match status" value="1"/>
</dbReference>
<dbReference type="InterPro" id="IPR003599">
    <property type="entry name" value="Ig_sub"/>
</dbReference>
<feature type="transmembrane region" description="Helical" evidence="8">
    <location>
        <begin position="954"/>
        <end position="975"/>
    </location>
</feature>
<dbReference type="EMBL" id="JABXBU010000012">
    <property type="protein sequence ID" value="KAF8789289.1"/>
    <property type="molecule type" value="Genomic_DNA"/>
</dbReference>
<dbReference type="PROSITE" id="PS50261">
    <property type="entry name" value="G_PROTEIN_RECEP_F2_4"/>
    <property type="match status" value="1"/>
</dbReference>
<evidence type="ECO:0000313" key="12">
    <source>
        <dbReference type="EMBL" id="KAF8789289.1"/>
    </source>
</evidence>
<protein>
    <submittedName>
        <fullName evidence="12">Adhesion G protein-coupled receptor B3 like protein</fullName>
    </submittedName>
</protein>
<feature type="domain" description="GAIN-B" evidence="9">
    <location>
        <begin position="624"/>
        <end position="801"/>
    </location>
</feature>
<feature type="transmembrane region" description="Helical" evidence="8">
    <location>
        <begin position="999"/>
        <end position="1021"/>
    </location>
</feature>
<dbReference type="InterPro" id="IPR017981">
    <property type="entry name" value="GPCR_2-like_7TM"/>
</dbReference>
<feature type="domain" description="G-protein coupled receptors family 2 profile 2" evidence="10">
    <location>
        <begin position="810"/>
        <end position="1051"/>
    </location>
</feature>
<evidence type="ECO:0000256" key="5">
    <source>
        <dbReference type="ARBA" id="ARBA00023136"/>
    </source>
</evidence>
<name>A0A8T0FIE0_ARGBR</name>
<comment type="subcellular location">
    <subcellularLocation>
        <location evidence="1">Membrane</location>
        <topology evidence="1">Multi-pass membrane protein</topology>
    </subcellularLocation>
</comment>
<dbReference type="Gene3D" id="2.60.40.10">
    <property type="entry name" value="Immunoglobulins"/>
    <property type="match status" value="2"/>
</dbReference>
<dbReference type="InterPro" id="IPR057244">
    <property type="entry name" value="GAIN_B"/>
</dbReference>
<feature type="transmembrane region" description="Helical" evidence="8">
    <location>
        <begin position="881"/>
        <end position="904"/>
    </location>
</feature>
<dbReference type="Pfam" id="PF00002">
    <property type="entry name" value="7tm_2"/>
    <property type="match status" value="1"/>
</dbReference>
<comment type="caution">
    <text evidence="12">The sequence shown here is derived from an EMBL/GenBank/DDBJ whole genome shotgun (WGS) entry which is preliminary data.</text>
</comment>
<evidence type="ECO:0000259" key="10">
    <source>
        <dbReference type="PROSITE" id="PS50261"/>
    </source>
</evidence>
<reference evidence="12" key="1">
    <citation type="journal article" date="2020" name="bioRxiv">
        <title>Chromosome-level reference genome of the European wasp spider Argiope bruennichi: a resource for studies on range expansion and evolutionary adaptation.</title>
        <authorList>
            <person name="Sheffer M.M."/>
            <person name="Hoppe A."/>
            <person name="Krehenwinkel H."/>
            <person name="Uhl G."/>
            <person name="Kuss A.W."/>
            <person name="Jensen L."/>
            <person name="Jensen C."/>
            <person name="Gillespie R.G."/>
            <person name="Hoff K.J."/>
            <person name="Prost S."/>
        </authorList>
    </citation>
    <scope>NUCLEOTIDE SEQUENCE</scope>
</reference>
<dbReference type="PANTHER" id="PTHR12011:SF347">
    <property type="entry name" value="FI21270P1-RELATED"/>
    <property type="match status" value="1"/>
</dbReference>
<dbReference type="Gene3D" id="2.60.220.50">
    <property type="match status" value="1"/>
</dbReference>
<evidence type="ECO:0000256" key="1">
    <source>
        <dbReference type="ARBA" id="ARBA00004141"/>
    </source>
</evidence>
<feature type="compositionally biased region" description="Low complexity" evidence="7">
    <location>
        <begin position="1414"/>
        <end position="1425"/>
    </location>
</feature>
<proteinExistence type="inferred from homology"/>
<dbReference type="Gene3D" id="2.10.25.10">
    <property type="entry name" value="Laminin"/>
    <property type="match status" value="1"/>
</dbReference>
<feature type="region of interest" description="Disordered" evidence="7">
    <location>
        <begin position="1307"/>
        <end position="1434"/>
    </location>
</feature>
<dbReference type="InterPro" id="IPR009030">
    <property type="entry name" value="Growth_fac_rcpt_cys_sf"/>
</dbReference>
<dbReference type="GO" id="GO:0007166">
    <property type="term" value="P:cell surface receptor signaling pathway"/>
    <property type="evidence" value="ECO:0007669"/>
    <property type="project" value="InterPro"/>
</dbReference>
<feature type="domain" description="Ig-like" evidence="11">
    <location>
        <begin position="276"/>
        <end position="377"/>
    </location>
</feature>
<feature type="region of interest" description="Disordered" evidence="7">
    <location>
        <begin position="1171"/>
        <end position="1210"/>
    </location>
</feature>
<keyword evidence="3 8" id="KW-0812">Transmembrane</keyword>
<dbReference type="SUPFAM" id="SSF48726">
    <property type="entry name" value="Immunoglobulin"/>
    <property type="match status" value="2"/>
</dbReference>
<keyword evidence="4 8" id="KW-1133">Transmembrane helix</keyword>
<evidence type="ECO:0000256" key="2">
    <source>
        <dbReference type="ARBA" id="ARBA00007343"/>
    </source>
</evidence>
<evidence type="ECO:0000256" key="6">
    <source>
        <dbReference type="ARBA" id="ARBA00023157"/>
    </source>
</evidence>
<keyword evidence="5 8" id="KW-0472">Membrane</keyword>
<sequence>MELNSKKAQCRRNSIWLFYVTSGNETPACFFRHKIGSTVKTCECPSGFEGGKCEKRKDDRRLLAQCIALGCTQTCGLTNHGDYKCTCLAGYHLAEDKKTCVEKGGKCEILLVYSPFDFYVLDILKELLKQRYSEEVVKVETQKWLLVTGQDSIAEGIEKLAPRLDKCLNNGGRTRYLIQFKMYDQNVDLAHLDATRYNQLKKGLENALLQLFQPRLYKAENLTVLSFEPGAVVQFHFFGEKEDSHQAKSIMEEALKSRSIGKYAVDRNYISFEWEPALSIQSIDASEKMPVVEDSEMSLACITQGSSAMQVRWFKDGAAINVQTSYRSMWTTLVPKNSKDQYTAILGFEKAHVLDSGEFICQVSDWGTIQNKSIQVSVVTKPQAQVMPLTATVKQGDRMVITCLSQDDVHGSFGYNWVKNNHILNPSVEPEMVEDLYPAGSRLLILSARASATYTCIVTSTAGSTRKDCSVTVISAKGNTATCLAEKYLENKFESLRMGYLITEVGTLMQELKLYLWNMRDRFHIAEGEPVVDLLEGLLDYQRKHGKNDESQFKNNSQIFLDIVSFLLDSPRLIQKQSHVIKLHQQILSHGLLHGSSISGDTFHMFQRSALVLEVGQVQNEGQRILSFPSRKATREVKNYSQPSWLTDSVELDFNTWIVENFQELNDSISIAVVFYKNFSAFLPERFLAQYGYGYGSILHRGLDMEYQLHSRIVAVAVQTGQRIVGARSSRLKVKARLAHLNHTVNRQIMWNISCGLADFSQGNVQFSMEGCQPIQTGNYSLCQCNHVGTYAVLLTTYAQPDELQFQDGFEVIAGIGCALCAFFVFLTFFILLVLWRKISGAITALKIQVCIALIGAYATILKALHESLTKEYYPYVMSLIQFFLLAAFSMQLCVGLTVYMEFVDMKGVRYPELKLATMGWAIPMIVVGATLAAQVPVGFRLNSWWIQMQTNYFYAYSISVIIITVLQIMLVTTVKSELKVHKKLETSKHSKSVNRSRLLNRSLVIIVFLLIVSVSSIMYINFDDELYKYAFSSSSAVLGFIVFLCYTVCSENAHSLCSSTQTIEDDDVKQEPRIKNRSGSFQSFLKPEIVSDSYVSSKIPETIEVDVRMEKLRKLRFQMCPEEIEWKEVDHLLVEKSAAAAASIVRDFTVHHQSSPLIVSKAKEAIGIGPETGEKIHDPDDPQWTAPQESDESVSSPFQLQQLDDSPRSSQFHIKDVQDMAPDGQESQAQFYELGVMQNTPPDILEPTKQAYFATINNSSSQQVMVNPCLTTFCSTGGEIGEQCVINTRKASDQCALVTEGLRTNSYSTFRPPANPPSSTFQSPLKSIKEDEKNESASFLKSSEKPDLQKPPNRSKTPSPSVKNTIGDKPVALKNPDIGDEPIVPPESTLKKKEVHGLQVPTPVVPSLEKDSSNSSSDPNAQPSKKGWSITTV</sequence>
<dbReference type="PROSITE" id="PS50221">
    <property type="entry name" value="GAIN_B"/>
    <property type="match status" value="1"/>
</dbReference>
<keyword evidence="12" id="KW-0675">Receptor</keyword>
<feature type="compositionally biased region" description="Polar residues" evidence="7">
    <location>
        <begin position="1186"/>
        <end position="1210"/>
    </location>
</feature>
<feature type="transmembrane region" description="Helical" evidence="8">
    <location>
        <begin position="812"/>
        <end position="835"/>
    </location>
</feature>
<gene>
    <name evidence="12" type="ORF">HNY73_007233</name>
</gene>
<evidence type="ECO:0000259" key="9">
    <source>
        <dbReference type="PROSITE" id="PS50221"/>
    </source>
</evidence>
<dbReference type="Gene3D" id="1.20.1070.10">
    <property type="entry name" value="Rhodopsin 7-helix transmembrane proteins"/>
    <property type="match status" value="1"/>
</dbReference>
<dbReference type="Pfam" id="PF07679">
    <property type="entry name" value="I-set"/>
    <property type="match status" value="1"/>
</dbReference>
<dbReference type="PROSITE" id="PS50835">
    <property type="entry name" value="IG_LIKE"/>
    <property type="match status" value="2"/>
</dbReference>
<keyword evidence="13" id="KW-1185">Reference proteome</keyword>